<dbReference type="GO" id="GO:0034274">
    <property type="term" value="C:Atg12-Atg5-Atg16 complex"/>
    <property type="evidence" value="ECO:0007669"/>
    <property type="project" value="TreeGrafter"/>
</dbReference>
<feature type="coiled-coil region" evidence="5">
    <location>
        <begin position="42"/>
        <end position="98"/>
    </location>
</feature>
<dbReference type="PANTHER" id="PTHR19878:SF8">
    <property type="entry name" value="AUTOPHAGY-RELATED 16, ISOFORM F"/>
    <property type="match status" value="1"/>
</dbReference>
<reference evidence="7 8" key="1">
    <citation type="journal article" date="2013" name="Curr. Biol.">
        <title>Shared signatures of parasitism and phylogenomics unite Cryptomycota and microsporidia.</title>
        <authorList>
            <person name="James T.Y."/>
            <person name="Pelin A."/>
            <person name="Bonen L."/>
            <person name="Ahrendt S."/>
            <person name="Sain D."/>
            <person name="Corradi N."/>
            <person name="Stajich J.E."/>
        </authorList>
    </citation>
    <scope>NUCLEOTIDE SEQUENCE [LARGE SCALE GENOMIC DNA]</scope>
    <source>
        <strain evidence="7 8">CSF55</strain>
    </source>
</reference>
<dbReference type="GO" id="GO:0034045">
    <property type="term" value="C:phagophore assembly site membrane"/>
    <property type="evidence" value="ECO:0007669"/>
    <property type="project" value="TreeGrafter"/>
</dbReference>
<dbReference type="PANTHER" id="PTHR19878">
    <property type="entry name" value="AUTOPHAGY PROTEIN 16-LIKE"/>
    <property type="match status" value="1"/>
</dbReference>
<dbReference type="InterPro" id="IPR020472">
    <property type="entry name" value="WD40_PAC1"/>
</dbReference>
<dbReference type="InterPro" id="IPR015943">
    <property type="entry name" value="WD40/YVTN_repeat-like_dom_sf"/>
</dbReference>
<dbReference type="OrthoDB" id="538223at2759"/>
<protein>
    <recommendedName>
        <fullName evidence="6">Autophagy-related protein 16 domain-containing protein</fullName>
    </recommendedName>
</protein>
<dbReference type="PROSITE" id="PS00678">
    <property type="entry name" value="WD_REPEATS_1"/>
    <property type="match status" value="1"/>
</dbReference>
<dbReference type="PROSITE" id="PS50082">
    <property type="entry name" value="WD_REPEATS_2"/>
    <property type="match status" value="3"/>
</dbReference>
<evidence type="ECO:0000256" key="1">
    <source>
        <dbReference type="ARBA" id="ARBA00005331"/>
    </source>
</evidence>
<dbReference type="Pfam" id="PF08614">
    <property type="entry name" value="ATG16"/>
    <property type="match status" value="1"/>
</dbReference>
<feature type="repeat" description="WD" evidence="4">
    <location>
        <begin position="372"/>
        <end position="394"/>
    </location>
</feature>
<dbReference type="PRINTS" id="PR00320">
    <property type="entry name" value="GPROTEINBRPT"/>
</dbReference>
<dbReference type="InterPro" id="IPR013923">
    <property type="entry name" value="Autophagy-rel_prot_16_dom"/>
</dbReference>
<evidence type="ECO:0000313" key="8">
    <source>
        <dbReference type="Proteomes" id="UP000030755"/>
    </source>
</evidence>
<keyword evidence="2 4" id="KW-0853">WD repeat</keyword>
<name>A0A075AZD8_ROZAC</name>
<dbReference type="InterPro" id="IPR019775">
    <property type="entry name" value="WD40_repeat_CS"/>
</dbReference>
<dbReference type="GO" id="GO:0000421">
    <property type="term" value="C:autophagosome membrane"/>
    <property type="evidence" value="ECO:0007669"/>
    <property type="project" value="TreeGrafter"/>
</dbReference>
<evidence type="ECO:0000256" key="5">
    <source>
        <dbReference type="SAM" id="Coils"/>
    </source>
</evidence>
<evidence type="ECO:0000259" key="6">
    <source>
        <dbReference type="Pfam" id="PF08614"/>
    </source>
</evidence>
<dbReference type="SMART" id="SM00320">
    <property type="entry name" value="WD40"/>
    <property type="match status" value="5"/>
</dbReference>
<dbReference type="EMBL" id="KE560785">
    <property type="protein sequence ID" value="EPZ35665.1"/>
    <property type="molecule type" value="Genomic_DNA"/>
</dbReference>
<keyword evidence="5" id="KW-0175">Coiled coil</keyword>
<dbReference type="HOGENOM" id="CLU_589443_0_0_1"/>
<dbReference type="AlphaFoldDB" id="A0A075AZD8"/>
<keyword evidence="3" id="KW-0677">Repeat</keyword>
<dbReference type="SUPFAM" id="SSF50978">
    <property type="entry name" value="WD40 repeat-like"/>
    <property type="match status" value="1"/>
</dbReference>
<organism evidence="7 8">
    <name type="scientific">Rozella allomycis (strain CSF55)</name>
    <dbReference type="NCBI Taxonomy" id="988480"/>
    <lineage>
        <taxon>Eukaryota</taxon>
        <taxon>Fungi</taxon>
        <taxon>Fungi incertae sedis</taxon>
        <taxon>Cryptomycota</taxon>
        <taxon>Cryptomycota incertae sedis</taxon>
        <taxon>Rozella</taxon>
    </lineage>
</organism>
<proteinExistence type="inferred from homology"/>
<comment type="similarity">
    <text evidence="1">Belongs to the ATG16 family.</text>
</comment>
<gene>
    <name evidence="7" type="ORF">O9G_003609</name>
</gene>
<keyword evidence="8" id="KW-1185">Reference proteome</keyword>
<dbReference type="OMA" id="WGRPCIS"/>
<dbReference type="Gene3D" id="2.130.10.10">
    <property type="entry name" value="YVTN repeat-like/Quinoprotein amine dehydrogenase"/>
    <property type="match status" value="1"/>
</dbReference>
<dbReference type="InterPro" id="IPR001680">
    <property type="entry name" value="WD40_rpt"/>
</dbReference>
<evidence type="ECO:0000256" key="4">
    <source>
        <dbReference type="PROSITE-ProRule" id="PRU00221"/>
    </source>
</evidence>
<feature type="domain" description="Autophagy-related protein 16" evidence="6">
    <location>
        <begin position="4"/>
        <end position="190"/>
    </location>
</feature>
<evidence type="ECO:0000256" key="2">
    <source>
        <dbReference type="ARBA" id="ARBA00022574"/>
    </source>
</evidence>
<dbReference type="GO" id="GO:0043495">
    <property type="term" value="F:protein-membrane adaptor activity"/>
    <property type="evidence" value="ECO:0007669"/>
    <property type="project" value="TreeGrafter"/>
</dbReference>
<dbReference type="PROSITE" id="PS50294">
    <property type="entry name" value="WD_REPEATS_REGION"/>
    <property type="match status" value="1"/>
</dbReference>
<sequence>MDFLLALEERDRIQSEPFELIIESCNALQKQFARGNELENRINLLECILEERDDEISKLKQDLSSAFKNGGIQLRKELNELQEKYSILNEERLELFQQQHQSTQRLLSMNDEIKTKDLFVKEKVQELKKQIDDLNYDHRILIQRNTDNEKTILQLRDELSDERIRSLSQENQLLIDRWLNKMNEEVQTINLANEIAEERALKIENSDKDFVQLKREDTIDIPINCSVPTTQSHEFSPFDHEISCIALSNDSQYLAAASFEKQLIVYNLNTRAIQSITDVEFSPFDDCILAASEDQMARIWSLKDGRLKLTLTGHSSRVGAARFIEGGNRIITGSNDCTIKLWDLKRGYCSRTFYTQSSCNDLCPIFGYGLSFASGHTDNNLKFWDSRSSECVKSMDDVHSMPIAGAFASIDGKYLLTTSKDNTIKLVDPRNPDNLIAVAGSNNGAIFFWDVLTAKSIDSLSSHT</sequence>
<dbReference type="CDD" id="cd00200">
    <property type="entry name" value="WD40"/>
    <property type="match status" value="1"/>
</dbReference>
<evidence type="ECO:0000256" key="3">
    <source>
        <dbReference type="ARBA" id="ARBA00022737"/>
    </source>
</evidence>
<accession>A0A075AZD8</accession>
<feature type="repeat" description="WD" evidence="4">
    <location>
        <begin position="311"/>
        <end position="352"/>
    </location>
</feature>
<dbReference type="GO" id="GO:0000045">
    <property type="term" value="P:autophagosome assembly"/>
    <property type="evidence" value="ECO:0007669"/>
    <property type="project" value="InterPro"/>
</dbReference>
<dbReference type="Proteomes" id="UP000030755">
    <property type="component" value="Unassembled WGS sequence"/>
</dbReference>
<dbReference type="STRING" id="988480.A0A075AZD8"/>
<dbReference type="Pfam" id="PF00400">
    <property type="entry name" value="WD40"/>
    <property type="match status" value="4"/>
</dbReference>
<feature type="repeat" description="WD" evidence="4">
    <location>
        <begin position="276"/>
        <end position="310"/>
    </location>
</feature>
<dbReference type="InterPro" id="IPR045160">
    <property type="entry name" value="ATG16"/>
</dbReference>
<dbReference type="InterPro" id="IPR036322">
    <property type="entry name" value="WD40_repeat_dom_sf"/>
</dbReference>
<evidence type="ECO:0000313" key="7">
    <source>
        <dbReference type="EMBL" id="EPZ35665.1"/>
    </source>
</evidence>